<keyword evidence="3" id="KW-1185">Reference proteome</keyword>
<evidence type="ECO:0000313" key="3">
    <source>
        <dbReference type="Proteomes" id="UP000016930"/>
    </source>
</evidence>
<accession>M2QVQ3</accession>
<evidence type="ECO:0000256" key="1">
    <source>
        <dbReference type="SAM" id="MobiDB-lite"/>
    </source>
</evidence>
<feature type="compositionally biased region" description="Polar residues" evidence="1">
    <location>
        <begin position="16"/>
        <end position="29"/>
    </location>
</feature>
<feature type="compositionally biased region" description="Basic and acidic residues" evidence="1">
    <location>
        <begin position="1"/>
        <end position="10"/>
    </location>
</feature>
<protein>
    <submittedName>
        <fullName evidence="2">Uncharacterized protein</fullName>
    </submittedName>
</protein>
<sequence>MDCRTEEGLDRGLGSNGTEQNAGAENAVSSVPAIASPGARPKFSGRTLRSVRFRHTLRPGMGQSSLDPLTVNGGQPVDSGLTAV</sequence>
<dbReference type="HOGENOM" id="CLU_2527239_0_0_1"/>
<organism evidence="2 3">
    <name type="scientific">Ceriporiopsis subvermispora (strain B)</name>
    <name type="common">White-rot fungus</name>
    <name type="synonym">Gelatoporia subvermispora</name>
    <dbReference type="NCBI Taxonomy" id="914234"/>
    <lineage>
        <taxon>Eukaryota</taxon>
        <taxon>Fungi</taxon>
        <taxon>Dikarya</taxon>
        <taxon>Basidiomycota</taxon>
        <taxon>Agaricomycotina</taxon>
        <taxon>Agaricomycetes</taxon>
        <taxon>Polyporales</taxon>
        <taxon>Gelatoporiaceae</taxon>
        <taxon>Gelatoporia</taxon>
    </lineage>
</organism>
<evidence type="ECO:0000313" key="2">
    <source>
        <dbReference type="EMBL" id="EMD30596.1"/>
    </source>
</evidence>
<proteinExistence type="predicted"/>
<feature type="region of interest" description="Disordered" evidence="1">
    <location>
        <begin position="1"/>
        <end position="84"/>
    </location>
</feature>
<dbReference type="AlphaFoldDB" id="M2QVQ3"/>
<reference evidence="2 3" key="1">
    <citation type="journal article" date="2012" name="Proc. Natl. Acad. Sci. U.S.A.">
        <title>Comparative genomics of Ceriporiopsis subvermispora and Phanerochaete chrysosporium provide insight into selective ligninolysis.</title>
        <authorList>
            <person name="Fernandez-Fueyo E."/>
            <person name="Ruiz-Duenas F.J."/>
            <person name="Ferreira P."/>
            <person name="Floudas D."/>
            <person name="Hibbett D.S."/>
            <person name="Canessa P."/>
            <person name="Larrondo L.F."/>
            <person name="James T.Y."/>
            <person name="Seelenfreund D."/>
            <person name="Lobos S."/>
            <person name="Polanco R."/>
            <person name="Tello M."/>
            <person name="Honda Y."/>
            <person name="Watanabe T."/>
            <person name="Watanabe T."/>
            <person name="Ryu J.S."/>
            <person name="Kubicek C.P."/>
            <person name="Schmoll M."/>
            <person name="Gaskell J."/>
            <person name="Hammel K.E."/>
            <person name="St John F.J."/>
            <person name="Vanden Wymelenberg A."/>
            <person name="Sabat G."/>
            <person name="Splinter BonDurant S."/>
            <person name="Syed K."/>
            <person name="Yadav J.S."/>
            <person name="Doddapaneni H."/>
            <person name="Subramanian V."/>
            <person name="Lavin J.L."/>
            <person name="Oguiza J.A."/>
            <person name="Perez G."/>
            <person name="Pisabarro A.G."/>
            <person name="Ramirez L."/>
            <person name="Santoyo F."/>
            <person name="Master E."/>
            <person name="Coutinho P.M."/>
            <person name="Henrissat B."/>
            <person name="Lombard V."/>
            <person name="Magnuson J.K."/>
            <person name="Kuees U."/>
            <person name="Hori C."/>
            <person name="Igarashi K."/>
            <person name="Samejima M."/>
            <person name="Held B.W."/>
            <person name="Barry K.W."/>
            <person name="LaButti K.M."/>
            <person name="Lapidus A."/>
            <person name="Lindquist E.A."/>
            <person name="Lucas S.M."/>
            <person name="Riley R."/>
            <person name="Salamov A.A."/>
            <person name="Hoffmeister D."/>
            <person name="Schwenk D."/>
            <person name="Hadar Y."/>
            <person name="Yarden O."/>
            <person name="de Vries R.P."/>
            <person name="Wiebenga A."/>
            <person name="Stenlid J."/>
            <person name="Eastwood D."/>
            <person name="Grigoriev I.V."/>
            <person name="Berka R.M."/>
            <person name="Blanchette R.A."/>
            <person name="Kersten P."/>
            <person name="Martinez A.T."/>
            <person name="Vicuna R."/>
            <person name="Cullen D."/>
        </authorList>
    </citation>
    <scope>NUCLEOTIDE SEQUENCE [LARGE SCALE GENOMIC DNA]</scope>
    <source>
        <strain evidence="2 3">B</strain>
    </source>
</reference>
<dbReference type="Proteomes" id="UP000016930">
    <property type="component" value="Unassembled WGS sequence"/>
</dbReference>
<name>M2QVQ3_CERS8</name>
<gene>
    <name evidence="2" type="ORF">CERSUDRAFT_101191</name>
</gene>
<dbReference type="EMBL" id="KB445969">
    <property type="protein sequence ID" value="EMD30596.1"/>
    <property type="molecule type" value="Genomic_DNA"/>
</dbReference>